<feature type="region of interest" description="Disordered" evidence="1">
    <location>
        <begin position="49"/>
        <end position="149"/>
    </location>
</feature>
<reference evidence="2 3" key="1">
    <citation type="submission" date="2018-02" db="EMBL/GenBank/DDBJ databases">
        <title>The genomes of Aspergillus section Nigri reveals drivers in fungal speciation.</title>
        <authorList>
            <consortium name="DOE Joint Genome Institute"/>
            <person name="Vesth T.C."/>
            <person name="Nybo J."/>
            <person name="Theobald S."/>
            <person name="Brandl J."/>
            <person name="Frisvad J.C."/>
            <person name="Nielsen K.F."/>
            <person name="Lyhne E.K."/>
            <person name="Kogle M.E."/>
            <person name="Kuo A."/>
            <person name="Riley R."/>
            <person name="Clum A."/>
            <person name="Nolan M."/>
            <person name="Lipzen A."/>
            <person name="Salamov A."/>
            <person name="Henrissat B."/>
            <person name="Wiebenga A."/>
            <person name="De vries R.P."/>
            <person name="Grigoriev I.V."/>
            <person name="Mortensen U.H."/>
            <person name="Andersen M.R."/>
            <person name="Baker S.E."/>
        </authorList>
    </citation>
    <scope>NUCLEOTIDE SEQUENCE [LARGE SCALE GENOMIC DNA]</scope>
    <source>
        <strain evidence="2 3">CBS 707.79</strain>
    </source>
</reference>
<proteinExistence type="predicted"/>
<sequence>MRGVGKDDEARRMIFRVGIDRACPVSCSAAESFECVLGWGLKRMLEEHPKIGHDSVQVKRSEATSKVVDEKPKDRSKAKRGGCEKGGESEDTESSVGKDGVKEYSGGTVDVVDSRSVVVVPGSRGTSRSSTNERNGSGWVRNKNSTQID</sequence>
<dbReference type="VEuPathDB" id="FungiDB:BO71DRAFT_216956"/>
<keyword evidence="3" id="KW-1185">Reference proteome</keyword>
<dbReference type="AlphaFoldDB" id="A0A319EUN5"/>
<evidence type="ECO:0000313" key="3">
    <source>
        <dbReference type="Proteomes" id="UP000247810"/>
    </source>
</evidence>
<gene>
    <name evidence="2" type="ORF">BO71DRAFT_216956</name>
</gene>
<feature type="compositionally biased region" description="Basic and acidic residues" evidence="1">
    <location>
        <begin position="49"/>
        <end position="88"/>
    </location>
</feature>
<protein>
    <submittedName>
        <fullName evidence="2">Uncharacterized protein</fullName>
    </submittedName>
</protein>
<evidence type="ECO:0000256" key="1">
    <source>
        <dbReference type="SAM" id="MobiDB-lite"/>
    </source>
</evidence>
<dbReference type="Proteomes" id="UP000247810">
    <property type="component" value="Unassembled WGS sequence"/>
</dbReference>
<feature type="compositionally biased region" description="Low complexity" evidence="1">
    <location>
        <begin position="105"/>
        <end position="130"/>
    </location>
</feature>
<evidence type="ECO:0000313" key="2">
    <source>
        <dbReference type="EMBL" id="PYH94952.1"/>
    </source>
</evidence>
<dbReference type="EMBL" id="KZ825862">
    <property type="protein sequence ID" value="PYH94952.1"/>
    <property type="molecule type" value="Genomic_DNA"/>
</dbReference>
<organism evidence="2 3">
    <name type="scientific">Aspergillus ellipticus CBS 707.79</name>
    <dbReference type="NCBI Taxonomy" id="1448320"/>
    <lineage>
        <taxon>Eukaryota</taxon>
        <taxon>Fungi</taxon>
        <taxon>Dikarya</taxon>
        <taxon>Ascomycota</taxon>
        <taxon>Pezizomycotina</taxon>
        <taxon>Eurotiomycetes</taxon>
        <taxon>Eurotiomycetidae</taxon>
        <taxon>Eurotiales</taxon>
        <taxon>Aspergillaceae</taxon>
        <taxon>Aspergillus</taxon>
        <taxon>Aspergillus subgen. Circumdati</taxon>
    </lineage>
</organism>
<name>A0A319EUN5_9EURO</name>
<accession>A0A319EUN5</accession>